<evidence type="ECO:0000313" key="16">
    <source>
        <dbReference type="Proteomes" id="UP000071118"/>
    </source>
</evidence>
<evidence type="ECO:0000256" key="4">
    <source>
        <dbReference type="ARBA" id="ARBA00022692"/>
    </source>
</evidence>
<evidence type="ECO:0000256" key="2">
    <source>
        <dbReference type="ARBA" id="ARBA00006375"/>
    </source>
</evidence>
<evidence type="ECO:0000256" key="10">
    <source>
        <dbReference type="PROSITE-ProRule" id="PRU00282"/>
    </source>
</evidence>
<keyword evidence="9 10" id="KW-0472">Membrane</keyword>
<keyword evidence="3 11" id="KW-0813">Transport</keyword>
<dbReference type="InterPro" id="IPR018108">
    <property type="entry name" value="MCP_transmembrane"/>
</dbReference>
<evidence type="ECO:0000313" key="17">
    <source>
        <dbReference type="Proteomes" id="UP000195489"/>
    </source>
</evidence>
<organism evidence="14 17">
    <name type="scientific">Plasmodium chabaudi chabaudi</name>
    <dbReference type="NCBI Taxonomy" id="31271"/>
    <lineage>
        <taxon>Eukaryota</taxon>
        <taxon>Sar</taxon>
        <taxon>Alveolata</taxon>
        <taxon>Apicomplexa</taxon>
        <taxon>Aconoidasida</taxon>
        <taxon>Haemosporida</taxon>
        <taxon>Plasmodiidae</taxon>
        <taxon>Plasmodium</taxon>
        <taxon>Plasmodium (Vinckeia)</taxon>
    </lineage>
</organism>
<protein>
    <submittedName>
        <fullName evidence="14">Dicarboxylate/tricarboxylate carrier, putative</fullName>
    </submittedName>
</protein>
<name>A0A077TMQ7_PLACU</name>
<dbReference type="Gene3D" id="1.50.40.10">
    <property type="entry name" value="Mitochondrial carrier domain"/>
    <property type="match status" value="1"/>
</dbReference>
<sequence length="319" mass="35533">MNNDIAAYDLESSSSPDVKKINNIKNEKSILSKIKPFGIGGMSGMFATFCIQPLDMVKVRIQLNAEGKNAIKNPFTITKNIIKDEGVLSLYKGLDAGLTRQVIYTTGRLGLFRTFSDIVKNEGEPLPFYKKCVCALAAGGIGAFLGNPADLSLIRLQADNTLPKELKRNYTGVFNAIYRITKEEGIFSLWKGSVPTIARAMSLNLGMLSTYDQSKEYLEYYLGVGMKTNLVASVISGFFAVTLSLPFDFVKTCMQKMKVDPVTNQMPYKNMLDCSYKLYKKGGISIFYASYGTYYVRIAPHAMITLVTMDYLNNLFKHI</sequence>
<evidence type="ECO:0000313" key="14">
    <source>
        <dbReference type="EMBL" id="SCM02116.1"/>
    </source>
</evidence>
<dbReference type="KEGG" id="pcb:PCHAS_0716000"/>
<dbReference type="AlphaFoldDB" id="A0A077TMQ7"/>
<dbReference type="EMBL" id="LT608159">
    <property type="protein sequence ID" value="SCM02116.1"/>
    <property type="molecule type" value="Genomic_DNA"/>
</dbReference>
<feature type="repeat" description="Solcar" evidence="10">
    <location>
        <begin position="126"/>
        <end position="217"/>
    </location>
</feature>
<dbReference type="VEuPathDB" id="PlasmoDB:PCHAS_0716000"/>
<comment type="subcellular location">
    <subcellularLocation>
        <location evidence="1">Mitochondrion inner membrane</location>
        <topology evidence="1">Multi-pass membrane protein</topology>
    </subcellularLocation>
</comment>
<evidence type="ECO:0000256" key="7">
    <source>
        <dbReference type="ARBA" id="ARBA00022989"/>
    </source>
</evidence>
<accession>A0A077TMQ7</accession>
<evidence type="ECO:0000256" key="12">
    <source>
        <dbReference type="SAM" id="Phobius"/>
    </source>
</evidence>
<reference evidence="15" key="2">
    <citation type="submission" date="2014-05" db="EMBL/GenBank/DDBJ databases">
        <authorList>
            <person name="Aslett M.A."/>
            <person name="De Silva N."/>
        </authorList>
    </citation>
    <scope>NUCLEOTIDE SEQUENCE</scope>
    <source>
        <strain evidence="15">AS</strain>
    </source>
</reference>
<evidence type="ECO:0000256" key="8">
    <source>
        <dbReference type="ARBA" id="ARBA00023128"/>
    </source>
</evidence>
<proteinExistence type="inferred from homology"/>
<evidence type="ECO:0000256" key="3">
    <source>
        <dbReference type="ARBA" id="ARBA00022448"/>
    </source>
</evidence>
<keyword evidence="4 10" id="KW-0812">Transmembrane</keyword>
<dbReference type="InterPro" id="IPR050391">
    <property type="entry name" value="Mito_Metabolite_Transporter"/>
</dbReference>
<dbReference type="Proteomes" id="UP000507163">
    <property type="component" value="Chromosome 7"/>
</dbReference>
<dbReference type="EMBL" id="LT608173">
    <property type="protein sequence ID" value="SCM00656.1"/>
    <property type="molecule type" value="Genomic_DNA"/>
</dbReference>
<reference evidence="15 16" key="1">
    <citation type="journal article" date="2014" name="BMC Biol.">
        <title>A comprehensive evaluation of rodent malaria parasite genomes and gene expression.</title>
        <authorList>
            <person name="Otto T.D."/>
            <person name="Bohme U."/>
            <person name="Jackson A.P."/>
            <person name="Hunt M."/>
            <person name="Franke-Fayard B."/>
            <person name="Hoeijmakers W.A."/>
            <person name="Religa A.A."/>
            <person name="Robertson L."/>
            <person name="Sanders M."/>
            <person name="Ogun S.A."/>
            <person name="Cunningham D."/>
            <person name="Erhart A."/>
            <person name="Billker O."/>
            <person name="Khan S.M."/>
            <person name="Stunnenberg H.G."/>
            <person name="Langhorne J."/>
            <person name="Holder A.A."/>
            <person name="Waters A.P."/>
            <person name="Newbold C.I."/>
            <person name="Pain A."/>
            <person name="Berriman M."/>
            <person name="Janse C.J."/>
        </authorList>
    </citation>
    <scope>NUCLEOTIDE SEQUENCE [LARGE SCALE GENOMIC DNA]</scope>
    <source>
        <strain evidence="15 16">AS</strain>
    </source>
</reference>
<evidence type="ECO:0000313" key="15">
    <source>
        <dbReference type="EMBL" id="VTZ68029.1"/>
    </source>
</evidence>
<keyword evidence="16" id="KW-1185">Reference proteome</keyword>
<dbReference type="PROSITE" id="PS50920">
    <property type="entry name" value="SOLCAR"/>
    <property type="match status" value="3"/>
</dbReference>
<evidence type="ECO:0000313" key="13">
    <source>
        <dbReference type="EMBL" id="SCM00656.1"/>
    </source>
</evidence>
<evidence type="ECO:0000256" key="5">
    <source>
        <dbReference type="ARBA" id="ARBA00022737"/>
    </source>
</evidence>
<dbReference type="SUPFAM" id="SSF103506">
    <property type="entry name" value="Mitochondrial carrier"/>
    <property type="match status" value="1"/>
</dbReference>
<dbReference type="Pfam" id="PF00153">
    <property type="entry name" value="Mito_carr"/>
    <property type="match status" value="3"/>
</dbReference>
<dbReference type="GO" id="GO:0005743">
    <property type="term" value="C:mitochondrial inner membrane"/>
    <property type="evidence" value="ECO:0007669"/>
    <property type="project" value="UniProtKB-SubCell"/>
</dbReference>
<keyword evidence="7 12" id="KW-1133">Transmembrane helix</keyword>
<evidence type="ECO:0000313" key="18">
    <source>
        <dbReference type="Proteomes" id="UP000507163"/>
    </source>
</evidence>
<gene>
    <name evidence="14" type="primary">DTC</name>
    <name evidence="13" type="ORF">PCHAJ_000128500</name>
    <name evidence="15" type="ORF">PCHAS_0716000</name>
    <name evidence="14" type="ORF">PCHCB_000128000</name>
</gene>
<evidence type="ECO:0000256" key="1">
    <source>
        <dbReference type="ARBA" id="ARBA00004448"/>
    </source>
</evidence>
<dbReference type="PANTHER" id="PTHR45618">
    <property type="entry name" value="MITOCHONDRIAL DICARBOXYLATE CARRIER-RELATED"/>
    <property type="match status" value="1"/>
</dbReference>
<keyword evidence="8" id="KW-0496">Mitochondrion</keyword>
<feature type="repeat" description="Solcar" evidence="10">
    <location>
        <begin position="31"/>
        <end position="118"/>
    </location>
</feature>
<dbReference type="Proteomes" id="UP000071118">
    <property type="component" value="Chromosome 7"/>
</dbReference>
<feature type="transmembrane region" description="Helical" evidence="12">
    <location>
        <begin position="230"/>
        <end position="250"/>
    </location>
</feature>
<feature type="repeat" description="Solcar" evidence="10">
    <location>
        <begin position="224"/>
        <end position="315"/>
    </location>
</feature>
<evidence type="ECO:0000256" key="9">
    <source>
        <dbReference type="ARBA" id="ARBA00023136"/>
    </source>
</evidence>
<evidence type="ECO:0000256" key="6">
    <source>
        <dbReference type="ARBA" id="ARBA00022792"/>
    </source>
</evidence>
<dbReference type="RefSeq" id="XP_745624.1">
    <property type="nucleotide sequence ID" value="XM_740531.1"/>
</dbReference>
<dbReference type="FunFam" id="1.50.40.10:FF:000009">
    <property type="entry name" value="Mitochondrial 2-oxoglutarate/malate carrier protein"/>
    <property type="match status" value="1"/>
</dbReference>
<dbReference type="EMBL" id="LK022884">
    <property type="protein sequence ID" value="VTZ68029.1"/>
    <property type="molecule type" value="Genomic_DNA"/>
</dbReference>
<evidence type="ECO:0000256" key="11">
    <source>
        <dbReference type="RuleBase" id="RU000488"/>
    </source>
</evidence>
<dbReference type="Proteomes" id="UP000195489">
    <property type="component" value="Chromosome 7"/>
</dbReference>
<keyword evidence="5" id="KW-0677">Repeat</keyword>
<reference evidence="17 18" key="3">
    <citation type="submission" date="2016-08" db="EMBL/GenBank/DDBJ databases">
        <authorList>
            <consortium name="Pathogen Informatics"/>
        </authorList>
    </citation>
    <scope>NUCLEOTIDE SEQUENCE [LARGE SCALE GENOMIC DNA]</scope>
    <source>
        <strain evidence="13 18">AJ</strain>
        <strain evidence="15">AS</strain>
        <strain evidence="14 17">CB</strain>
    </source>
</reference>
<dbReference type="OrthoDB" id="756301at2759"/>
<dbReference type="InterPro" id="IPR023395">
    <property type="entry name" value="MCP_dom_sf"/>
</dbReference>
<keyword evidence="6" id="KW-0999">Mitochondrion inner membrane</keyword>
<comment type="similarity">
    <text evidence="2 11">Belongs to the mitochondrial carrier (TC 2.A.29) family.</text>
</comment>
<dbReference type="GeneID" id="3498748"/>